<reference evidence="7" key="1">
    <citation type="journal article" date="2013" name="Genome Announc.">
        <title>Whole-Genome Sequencing of Lactobacillus shenzhenensis Strain LY-73T.</title>
        <authorList>
            <person name="Lin Z."/>
            <person name="Liu Z."/>
            <person name="Yang R."/>
            <person name="Zou Y."/>
            <person name="Wan D."/>
            <person name="Chen J."/>
            <person name="Guo M."/>
            <person name="Zhao J."/>
            <person name="Fang C."/>
            <person name="Yang R."/>
            <person name="Liu F."/>
        </authorList>
    </citation>
    <scope>NUCLEOTIDE SEQUENCE [LARGE SCALE GENOMIC DNA]</scope>
    <source>
        <strain evidence="7">LY-73</strain>
    </source>
</reference>
<keyword evidence="1" id="KW-1003">Cell membrane</keyword>
<evidence type="ECO:0000256" key="1">
    <source>
        <dbReference type="ARBA" id="ARBA00022475"/>
    </source>
</evidence>
<dbReference type="EMBL" id="KI271582">
    <property type="protein sequence ID" value="ERL66692.1"/>
    <property type="molecule type" value="Genomic_DNA"/>
</dbReference>
<proteinExistence type="predicted"/>
<gene>
    <name evidence="6" type="ORF">L248_0371</name>
</gene>
<dbReference type="InterPro" id="IPR010899">
    <property type="entry name" value="UPF0344"/>
</dbReference>
<evidence type="ECO:0000256" key="5">
    <source>
        <dbReference type="SAM" id="Phobius"/>
    </source>
</evidence>
<evidence type="ECO:0000256" key="4">
    <source>
        <dbReference type="ARBA" id="ARBA00023136"/>
    </source>
</evidence>
<evidence type="ECO:0000256" key="3">
    <source>
        <dbReference type="ARBA" id="ARBA00022989"/>
    </source>
</evidence>
<evidence type="ECO:0000313" key="7">
    <source>
        <dbReference type="Proteomes" id="UP000030647"/>
    </source>
</evidence>
<feature type="transmembrane region" description="Helical" evidence="5">
    <location>
        <begin position="38"/>
        <end position="59"/>
    </location>
</feature>
<name>U4TZG0_9LACO</name>
<dbReference type="AlphaFoldDB" id="U4TZG0"/>
<feature type="transmembrane region" description="Helical" evidence="5">
    <location>
        <begin position="65"/>
        <end position="83"/>
    </location>
</feature>
<evidence type="ECO:0000313" key="6">
    <source>
        <dbReference type="EMBL" id="ERL66692.1"/>
    </source>
</evidence>
<protein>
    <submittedName>
        <fullName evidence="6">Uncharacterized protein</fullName>
    </submittedName>
</protein>
<dbReference type="Proteomes" id="UP000030647">
    <property type="component" value="Unassembled WGS sequence"/>
</dbReference>
<keyword evidence="3 5" id="KW-1133">Transmembrane helix</keyword>
<feature type="transmembrane region" description="Helical" evidence="5">
    <location>
        <begin position="6"/>
        <end position="26"/>
    </location>
</feature>
<sequence>MIVMVWLWIHLAAWIVLAVVVAVGLLQRSANVKVWAMSARVIYLVSIVTGIVLLLRVWQYNPVGSVIKVLLALGFIAFIEIAFARKQQHKLTSTWLWLVFGCCLVVGIFGLWLAQGRPFVS</sequence>
<dbReference type="HOGENOM" id="CLU_146641_0_0_9"/>
<dbReference type="Pfam" id="PF07457">
    <property type="entry name" value="DUF1516"/>
    <property type="match status" value="1"/>
</dbReference>
<keyword evidence="7" id="KW-1185">Reference proteome</keyword>
<dbReference type="eggNOG" id="ENOG5033A1U">
    <property type="taxonomic scope" value="Bacteria"/>
</dbReference>
<keyword evidence="4 5" id="KW-0472">Membrane</keyword>
<dbReference type="STRING" id="1231336.L248_0371"/>
<feature type="transmembrane region" description="Helical" evidence="5">
    <location>
        <begin position="95"/>
        <end position="114"/>
    </location>
</feature>
<organism evidence="6 7">
    <name type="scientific">Schleiferilactobacillus shenzhenensis LY-73</name>
    <dbReference type="NCBI Taxonomy" id="1231336"/>
    <lineage>
        <taxon>Bacteria</taxon>
        <taxon>Bacillati</taxon>
        <taxon>Bacillota</taxon>
        <taxon>Bacilli</taxon>
        <taxon>Lactobacillales</taxon>
        <taxon>Lactobacillaceae</taxon>
        <taxon>Schleiferilactobacillus</taxon>
    </lineage>
</organism>
<keyword evidence="2 5" id="KW-0812">Transmembrane</keyword>
<evidence type="ECO:0000256" key="2">
    <source>
        <dbReference type="ARBA" id="ARBA00022692"/>
    </source>
</evidence>
<accession>U4TZG0</accession>